<reference evidence="6 7" key="1">
    <citation type="submission" date="2012-03" db="EMBL/GenBank/DDBJ databases">
        <title>The Genome Sequence of Bartonella tamiae Th239.</title>
        <authorList>
            <consortium name="The Broad Institute Genome Sequencing Platform"/>
            <consortium name="The Broad Institute Genome Sequencing Center for Infectious Disease"/>
            <person name="Feldgarden M."/>
            <person name="Kirby J."/>
            <person name="Kosoy M."/>
            <person name="Birtles R."/>
            <person name="Probert W.S."/>
            <person name="Chiaraviglio L."/>
            <person name="Young S.K."/>
            <person name="Zeng Q."/>
            <person name="Gargeya S."/>
            <person name="Fitzgerald M."/>
            <person name="Haas B."/>
            <person name="Abouelleil A."/>
            <person name="Alvarado L."/>
            <person name="Arachchi H.M."/>
            <person name="Berlin A."/>
            <person name="Chapman S.B."/>
            <person name="Gearin G."/>
            <person name="Goldberg J."/>
            <person name="Griggs A."/>
            <person name="Gujja S."/>
            <person name="Hansen M."/>
            <person name="Heiman D."/>
            <person name="Howarth C."/>
            <person name="Larimer J."/>
            <person name="Lui A."/>
            <person name="MacDonald P.J.P."/>
            <person name="McCowen C."/>
            <person name="Montmayeur A."/>
            <person name="Murphy C."/>
            <person name="Neiman D."/>
            <person name="Pearson M."/>
            <person name="Priest M."/>
            <person name="Roberts A."/>
            <person name="Saif S."/>
            <person name="Shea T."/>
            <person name="Sisk P."/>
            <person name="Stolte C."/>
            <person name="Sykes S."/>
            <person name="Wortman J."/>
            <person name="Nusbaum C."/>
            <person name="Birren B."/>
        </authorList>
    </citation>
    <scope>NUCLEOTIDE SEQUENCE [LARGE SCALE GENOMIC DNA]</scope>
    <source>
        <strain evidence="6 7">Th239</strain>
    </source>
</reference>
<dbReference type="STRING" id="1094558.ME5_00082"/>
<dbReference type="InterPro" id="IPR026591">
    <property type="entry name" value="Sirtuin_cat_small_dom_sf"/>
</dbReference>
<evidence type="ECO:0000256" key="4">
    <source>
        <dbReference type="PROSITE-ProRule" id="PRU00236"/>
    </source>
</evidence>
<dbReference type="GO" id="GO:0070403">
    <property type="term" value="F:NAD+ binding"/>
    <property type="evidence" value="ECO:0007669"/>
    <property type="project" value="InterPro"/>
</dbReference>
<proteinExistence type="predicted"/>
<dbReference type="HOGENOM" id="CLU_023643_3_1_5"/>
<keyword evidence="3" id="KW-0520">NAD</keyword>
<keyword evidence="2" id="KW-0808">Transferase</keyword>
<feature type="binding site" evidence="4">
    <location>
        <position position="120"/>
    </location>
    <ligand>
        <name>Zn(2+)</name>
        <dbReference type="ChEBI" id="CHEBI:29105"/>
    </ligand>
</feature>
<dbReference type="GO" id="GO:0017136">
    <property type="term" value="F:histone deacetylase activity, NAD-dependent"/>
    <property type="evidence" value="ECO:0007669"/>
    <property type="project" value="TreeGrafter"/>
</dbReference>
<dbReference type="EMBL" id="AIMB01000001">
    <property type="protein sequence ID" value="EJF91703.1"/>
    <property type="molecule type" value="Genomic_DNA"/>
</dbReference>
<feature type="active site" description="Proton acceptor" evidence="4">
    <location>
        <position position="109"/>
    </location>
</feature>
<keyword evidence="4" id="KW-0862">Zinc</keyword>
<evidence type="ECO:0000259" key="5">
    <source>
        <dbReference type="PROSITE" id="PS50305"/>
    </source>
</evidence>
<sequence length="256" mass="29145">MHNLNNIVILTGAEISAESGLETFRSEDRTWNKFRIEDVATPQAFQKNPTRVYDFYNKRRQDVQKAKPNAAHHALYKLEQNWPRNFLLITQNVDDLHERAGSKHLVHMHGTIKIALCLFCGQRHHWCEDMDLTSICPSCTKTKMLRPDIVWFGEIPYHMDIIENALYQCDLFVSIGTSVTVYPAANFVSMAKANGAKSIDMNLMSDTNQNCTHRYNSLFNQSIIGSASQSVPKFVCNLLQKNAFGFKAIAIKCSLN</sequence>
<dbReference type="OrthoDB" id="9800582at2"/>
<evidence type="ECO:0000256" key="1">
    <source>
        <dbReference type="ARBA" id="ARBA00012928"/>
    </source>
</evidence>
<comment type="caution">
    <text evidence="6">The sequence shown here is derived from an EMBL/GenBank/DDBJ whole genome shotgun (WGS) entry which is preliminary data.</text>
</comment>
<dbReference type="InterPro" id="IPR050134">
    <property type="entry name" value="NAD-dep_sirtuin_deacylases"/>
</dbReference>
<gene>
    <name evidence="6" type="ORF">ME5_00082</name>
</gene>
<dbReference type="RefSeq" id="WP_008037378.1">
    <property type="nucleotide sequence ID" value="NZ_JH725147.1"/>
</dbReference>
<feature type="binding site" evidence="4">
    <location>
        <position position="117"/>
    </location>
    <ligand>
        <name>Zn(2+)</name>
        <dbReference type="ChEBI" id="CHEBI:29105"/>
    </ligand>
</feature>
<evidence type="ECO:0000256" key="3">
    <source>
        <dbReference type="ARBA" id="ARBA00023027"/>
    </source>
</evidence>
<dbReference type="SUPFAM" id="SSF52467">
    <property type="entry name" value="DHS-like NAD/FAD-binding domain"/>
    <property type="match status" value="1"/>
</dbReference>
<dbReference type="AlphaFoldDB" id="J0ZSF9"/>
<keyword evidence="4" id="KW-0479">Metal-binding</keyword>
<dbReference type="InterPro" id="IPR026590">
    <property type="entry name" value="Ssirtuin_cat_dom"/>
</dbReference>
<evidence type="ECO:0000313" key="7">
    <source>
        <dbReference type="Proteomes" id="UP000008952"/>
    </source>
</evidence>
<dbReference type="Gene3D" id="3.30.1600.10">
    <property type="entry name" value="SIR2/SIRT2 'Small Domain"/>
    <property type="match status" value="1"/>
</dbReference>
<dbReference type="GO" id="GO:0046872">
    <property type="term" value="F:metal ion binding"/>
    <property type="evidence" value="ECO:0007669"/>
    <property type="project" value="UniProtKB-KW"/>
</dbReference>
<organism evidence="6 7">
    <name type="scientific">Bartonella tamiae Th239</name>
    <dbReference type="NCBI Taxonomy" id="1094558"/>
    <lineage>
        <taxon>Bacteria</taxon>
        <taxon>Pseudomonadati</taxon>
        <taxon>Pseudomonadota</taxon>
        <taxon>Alphaproteobacteria</taxon>
        <taxon>Hyphomicrobiales</taxon>
        <taxon>Bartonellaceae</taxon>
        <taxon>Bartonella</taxon>
    </lineage>
</organism>
<keyword evidence="7" id="KW-1185">Reference proteome</keyword>
<evidence type="ECO:0000313" key="6">
    <source>
        <dbReference type="EMBL" id="EJF91703.1"/>
    </source>
</evidence>
<feature type="domain" description="Deacetylase sirtuin-type" evidence="5">
    <location>
        <begin position="1"/>
        <end position="241"/>
    </location>
</feature>
<evidence type="ECO:0000256" key="2">
    <source>
        <dbReference type="ARBA" id="ARBA00022679"/>
    </source>
</evidence>
<dbReference type="eggNOG" id="COG0846">
    <property type="taxonomic scope" value="Bacteria"/>
</dbReference>
<name>J0ZSF9_9HYPH</name>
<protein>
    <recommendedName>
        <fullName evidence="1">protein acetyllysine N-acetyltransferase</fullName>
        <ecNumber evidence="1">2.3.1.286</ecNumber>
    </recommendedName>
</protein>
<dbReference type="PANTHER" id="PTHR11085">
    <property type="entry name" value="NAD-DEPENDENT PROTEIN DEACYLASE SIRTUIN-5, MITOCHONDRIAL-RELATED"/>
    <property type="match status" value="1"/>
</dbReference>
<accession>J0ZSF9</accession>
<dbReference type="InterPro" id="IPR029035">
    <property type="entry name" value="DHS-like_NAD/FAD-binding_dom"/>
</dbReference>
<dbReference type="Gene3D" id="3.40.50.1220">
    <property type="entry name" value="TPP-binding domain"/>
    <property type="match status" value="1"/>
</dbReference>
<dbReference type="EC" id="2.3.1.286" evidence="1"/>
<dbReference type="Proteomes" id="UP000008952">
    <property type="component" value="Unassembled WGS sequence"/>
</dbReference>
<dbReference type="PANTHER" id="PTHR11085:SF4">
    <property type="entry name" value="NAD-DEPENDENT PROTEIN DEACYLASE"/>
    <property type="match status" value="1"/>
</dbReference>
<feature type="binding site" evidence="4">
    <location>
        <position position="136"/>
    </location>
    <ligand>
        <name>Zn(2+)</name>
        <dbReference type="ChEBI" id="CHEBI:29105"/>
    </ligand>
</feature>
<dbReference type="PATRIC" id="fig|1094558.3.peg.84"/>
<dbReference type="PROSITE" id="PS50305">
    <property type="entry name" value="SIRTUIN"/>
    <property type="match status" value="1"/>
</dbReference>
<dbReference type="InterPro" id="IPR003000">
    <property type="entry name" value="Sirtuin"/>
</dbReference>
<feature type="binding site" evidence="4">
    <location>
        <position position="139"/>
    </location>
    <ligand>
        <name>Zn(2+)</name>
        <dbReference type="ChEBI" id="CHEBI:29105"/>
    </ligand>
</feature>
<dbReference type="Pfam" id="PF02146">
    <property type="entry name" value="SIR2"/>
    <property type="match status" value="1"/>
</dbReference>